<dbReference type="GO" id="GO:0006260">
    <property type="term" value="P:DNA replication"/>
    <property type="evidence" value="ECO:0007669"/>
    <property type="project" value="UniProtKB-KW"/>
</dbReference>
<dbReference type="Gene3D" id="2.40.50.140">
    <property type="entry name" value="Nucleic acid-binding proteins"/>
    <property type="match status" value="4"/>
</dbReference>
<dbReference type="OMA" id="DQCDAFY"/>
<dbReference type="SUPFAM" id="SSF50249">
    <property type="entry name" value="Nucleic acid-binding proteins"/>
    <property type="match status" value="4"/>
</dbReference>
<reference evidence="15 16" key="1">
    <citation type="journal article" date="2012" name="Science">
        <title>The Paleozoic origin of enzymatic lignin decomposition reconstructed from 31 fungal genomes.</title>
        <authorList>
            <person name="Floudas D."/>
            <person name="Binder M."/>
            <person name="Riley R."/>
            <person name="Barry K."/>
            <person name="Blanchette R.A."/>
            <person name="Henrissat B."/>
            <person name="Martinez A.T."/>
            <person name="Otillar R."/>
            <person name="Spatafora J.W."/>
            <person name="Yadav J.S."/>
            <person name="Aerts A."/>
            <person name="Benoit I."/>
            <person name="Boyd A."/>
            <person name="Carlson A."/>
            <person name="Copeland A."/>
            <person name="Coutinho P.M."/>
            <person name="de Vries R.P."/>
            <person name="Ferreira P."/>
            <person name="Findley K."/>
            <person name="Foster B."/>
            <person name="Gaskell J."/>
            <person name="Glotzer D."/>
            <person name="Gorecki P."/>
            <person name="Heitman J."/>
            <person name="Hesse C."/>
            <person name="Hori C."/>
            <person name="Igarashi K."/>
            <person name="Jurgens J.A."/>
            <person name="Kallen N."/>
            <person name="Kersten P."/>
            <person name="Kohler A."/>
            <person name="Kuees U."/>
            <person name="Kumar T.K.A."/>
            <person name="Kuo A."/>
            <person name="LaButti K."/>
            <person name="Larrondo L.F."/>
            <person name="Lindquist E."/>
            <person name="Ling A."/>
            <person name="Lombard V."/>
            <person name="Lucas S."/>
            <person name="Lundell T."/>
            <person name="Martin R."/>
            <person name="McLaughlin D.J."/>
            <person name="Morgenstern I."/>
            <person name="Morin E."/>
            <person name="Murat C."/>
            <person name="Nagy L.G."/>
            <person name="Nolan M."/>
            <person name="Ohm R.A."/>
            <person name="Patyshakuliyeva A."/>
            <person name="Rokas A."/>
            <person name="Ruiz-Duenas F.J."/>
            <person name="Sabat G."/>
            <person name="Salamov A."/>
            <person name="Samejima M."/>
            <person name="Schmutz J."/>
            <person name="Slot J.C."/>
            <person name="St John F."/>
            <person name="Stenlid J."/>
            <person name="Sun H."/>
            <person name="Sun S."/>
            <person name="Syed K."/>
            <person name="Tsang A."/>
            <person name="Wiebenga A."/>
            <person name="Young D."/>
            <person name="Pisabarro A."/>
            <person name="Eastwood D.C."/>
            <person name="Martin F."/>
            <person name="Cullen D."/>
            <person name="Grigoriev I.V."/>
            <person name="Hibbett D.S."/>
        </authorList>
    </citation>
    <scope>NUCLEOTIDE SEQUENCE [LARGE SCALE GENOMIC DNA]</scope>
    <source>
        <strain evidence="15 16">MD-104</strain>
    </source>
</reference>
<dbReference type="CDD" id="cd04475">
    <property type="entry name" value="RPA1_DBD_B"/>
    <property type="match status" value="1"/>
</dbReference>
<dbReference type="PANTHER" id="PTHR47165:SF4">
    <property type="entry name" value="OS03G0429900 PROTEIN"/>
    <property type="match status" value="1"/>
</dbReference>
<name>A0A2H3JNW6_WOLCO</name>
<dbReference type="OrthoDB" id="1751331at2759"/>
<comment type="subunit">
    <text evidence="9">Component of the heterotrimeric canonical replication protein A complex (RPA).</text>
</comment>
<dbReference type="Pfam" id="PF04057">
    <property type="entry name" value="Rep-A_N"/>
    <property type="match status" value="1"/>
</dbReference>
<feature type="domain" description="Replication factor A C-terminal" evidence="13">
    <location>
        <begin position="444"/>
        <end position="585"/>
    </location>
</feature>
<dbReference type="InterPro" id="IPR031657">
    <property type="entry name" value="REPA_OB_2"/>
</dbReference>
<evidence type="ECO:0000313" key="16">
    <source>
        <dbReference type="Proteomes" id="UP000218811"/>
    </source>
</evidence>
<proteinExistence type="inferred from homology"/>
<keyword evidence="8 9" id="KW-0539">Nucleus</keyword>
<dbReference type="InterPro" id="IPR013955">
    <property type="entry name" value="Rep_factor-A_C"/>
</dbReference>
<keyword evidence="5 9" id="KW-0863">Zinc-finger</keyword>
<keyword evidence="4 9" id="KW-0479">Metal-binding</keyword>
<evidence type="ECO:0000256" key="5">
    <source>
        <dbReference type="ARBA" id="ARBA00022771"/>
    </source>
</evidence>
<evidence type="ECO:0000259" key="11">
    <source>
        <dbReference type="Pfam" id="PF01336"/>
    </source>
</evidence>
<keyword evidence="16" id="KW-1185">Reference proteome</keyword>
<feature type="domain" description="Replication factor-A protein 1 N-terminal" evidence="12">
    <location>
        <begin position="24"/>
        <end position="104"/>
    </location>
</feature>
<evidence type="ECO:0000256" key="9">
    <source>
        <dbReference type="RuleBase" id="RU364130"/>
    </source>
</evidence>
<feature type="domain" description="OB" evidence="11">
    <location>
        <begin position="177"/>
        <end position="260"/>
    </location>
</feature>
<evidence type="ECO:0000313" key="15">
    <source>
        <dbReference type="EMBL" id="PCH37707.1"/>
    </source>
</evidence>
<feature type="domain" description="Replication protein A OB" evidence="14">
    <location>
        <begin position="284"/>
        <end position="380"/>
    </location>
</feature>
<dbReference type="CDD" id="cd04476">
    <property type="entry name" value="RPA1_DBD_C"/>
    <property type="match status" value="1"/>
</dbReference>
<dbReference type="InterPro" id="IPR007199">
    <property type="entry name" value="Rep_factor-A_N"/>
</dbReference>
<dbReference type="Pfam" id="PF08646">
    <property type="entry name" value="Rep_fac-A_C"/>
    <property type="match status" value="1"/>
</dbReference>
<dbReference type="AlphaFoldDB" id="A0A2H3JNW6"/>
<organism evidence="15 16">
    <name type="scientific">Wolfiporia cocos (strain MD-104)</name>
    <name type="common">Brown rot fungus</name>
    <dbReference type="NCBI Taxonomy" id="742152"/>
    <lineage>
        <taxon>Eukaryota</taxon>
        <taxon>Fungi</taxon>
        <taxon>Dikarya</taxon>
        <taxon>Basidiomycota</taxon>
        <taxon>Agaricomycotina</taxon>
        <taxon>Agaricomycetes</taxon>
        <taxon>Polyporales</taxon>
        <taxon>Phaeolaceae</taxon>
        <taxon>Wolfiporia</taxon>
    </lineage>
</organism>
<gene>
    <name evidence="15" type="ORF">WOLCODRAFT_22778</name>
</gene>
<dbReference type="EMBL" id="KB467942">
    <property type="protein sequence ID" value="PCH37707.1"/>
    <property type="molecule type" value="Genomic_DNA"/>
</dbReference>
<dbReference type="FunFam" id="2.40.50.140:FF:000117">
    <property type="entry name" value="Replication protein A subunit"/>
    <property type="match status" value="1"/>
</dbReference>
<feature type="compositionally biased region" description="Low complexity" evidence="10">
    <location>
        <begin position="136"/>
        <end position="160"/>
    </location>
</feature>
<dbReference type="CDD" id="cd04474">
    <property type="entry name" value="RPA1_DBD_A"/>
    <property type="match status" value="1"/>
</dbReference>
<evidence type="ECO:0000256" key="4">
    <source>
        <dbReference type="ARBA" id="ARBA00022723"/>
    </source>
</evidence>
<dbReference type="Pfam" id="PF01336">
    <property type="entry name" value="tRNA_anti-codon"/>
    <property type="match status" value="1"/>
</dbReference>
<evidence type="ECO:0000256" key="1">
    <source>
        <dbReference type="ARBA" id="ARBA00004123"/>
    </source>
</evidence>
<evidence type="ECO:0000256" key="3">
    <source>
        <dbReference type="ARBA" id="ARBA00022705"/>
    </source>
</evidence>
<dbReference type="GO" id="GO:0000781">
    <property type="term" value="C:chromosome, telomeric region"/>
    <property type="evidence" value="ECO:0007669"/>
    <property type="project" value="UniProtKB-ARBA"/>
</dbReference>
<protein>
    <recommendedName>
        <fullName evidence="9">Replication protein A subunit</fullName>
    </recommendedName>
</protein>
<keyword evidence="6 9" id="KW-0862">Zinc</keyword>
<evidence type="ECO:0000256" key="6">
    <source>
        <dbReference type="ARBA" id="ARBA00022833"/>
    </source>
</evidence>
<dbReference type="GO" id="GO:0006281">
    <property type="term" value="P:DNA repair"/>
    <property type="evidence" value="ECO:0007669"/>
    <property type="project" value="InterPro"/>
</dbReference>
<evidence type="ECO:0000259" key="12">
    <source>
        <dbReference type="Pfam" id="PF04057"/>
    </source>
</evidence>
<keyword evidence="7 9" id="KW-0238">DNA-binding</keyword>
<accession>A0A2H3JNW6</accession>
<feature type="compositionally biased region" description="Low complexity" evidence="10">
    <location>
        <begin position="119"/>
        <end position="128"/>
    </location>
</feature>
<evidence type="ECO:0000256" key="8">
    <source>
        <dbReference type="ARBA" id="ARBA00023242"/>
    </source>
</evidence>
<dbReference type="GO" id="GO:0003677">
    <property type="term" value="F:DNA binding"/>
    <property type="evidence" value="ECO:0007669"/>
    <property type="project" value="UniProtKB-KW"/>
</dbReference>
<dbReference type="InterPro" id="IPR004365">
    <property type="entry name" value="NA-bd_OB_tRNA"/>
</dbReference>
<evidence type="ECO:0000259" key="13">
    <source>
        <dbReference type="Pfam" id="PF08646"/>
    </source>
</evidence>
<dbReference type="PANTHER" id="PTHR47165">
    <property type="entry name" value="OS03G0429900 PROTEIN"/>
    <property type="match status" value="1"/>
</dbReference>
<dbReference type="FunFam" id="2.40.50.140:FF:000064">
    <property type="entry name" value="Replication protein A subunit"/>
    <property type="match status" value="1"/>
</dbReference>
<dbReference type="CDD" id="cd04477">
    <property type="entry name" value="RPA1N"/>
    <property type="match status" value="1"/>
</dbReference>
<dbReference type="FunFam" id="2.40.50.140:FF:000041">
    <property type="entry name" value="Replication protein A subunit"/>
    <property type="match status" value="1"/>
</dbReference>
<evidence type="ECO:0000256" key="2">
    <source>
        <dbReference type="ARBA" id="ARBA00005690"/>
    </source>
</evidence>
<dbReference type="InterPro" id="IPR004591">
    <property type="entry name" value="Rfa1"/>
</dbReference>
<dbReference type="Proteomes" id="UP000218811">
    <property type="component" value="Unassembled WGS sequence"/>
</dbReference>
<evidence type="ECO:0000256" key="10">
    <source>
        <dbReference type="SAM" id="MobiDB-lite"/>
    </source>
</evidence>
<dbReference type="STRING" id="742152.A0A2H3JNW6"/>
<dbReference type="InterPro" id="IPR012340">
    <property type="entry name" value="NA-bd_OB-fold"/>
</dbReference>
<feature type="non-terminal residue" evidence="15">
    <location>
        <position position="1"/>
    </location>
</feature>
<comment type="subcellular location">
    <subcellularLocation>
        <location evidence="1 9">Nucleus</location>
    </subcellularLocation>
</comment>
<dbReference type="GO" id="GO:0005662">
    <property type="term" value="C:DNA replication factor A complex"/>
    <property type="evidence" value="ECO:0007669"/>
    <property type="project" value="UniProtKB-ARBA"/>
</dbReference>
<dbReference type="Pfam" id="PF16900">
    <property type="entry name" value="REPA_OB_2"/>
    <property type="match status" value="1"/>
</dbReference>
<dbReference type="FunFam" id="2.40.50.140:FF:000090">
    <property type="entry name" value="Replication protein A subunit"/>
    <property type="match status" value="1"/>
</dbReference>
<keyword evidence="3 9" id="KW-0235">DNA replication</keyword>
<feature type="region of interest" description="Disordered" evidence="10">
    <location>
        <begin position="113"/>
        <end position="160"/>
    </location>
</feature>
<comment type="function">
    <text evidence="9">As part of the replication protein A (RPA/RP-A), a single-stranded DNA-binding heterotrimeric complex, may play an essential role in DNA replication, recombination and repair. Binds and stabilizes single-stranded DNA intermediates, preventing complementary DNA reannealing and recruiting different proteins involved in DNA metabolism.</text>
</comment>
<dbReference type="GO" id="GO:0008270">
    <property type="term" value="F:zinc ion binding"/>
    <property type="evidence" value="ECO:0007669"/>
    <property type="project" value="UniProtKB-KW"/>
</dbReference>
<sequence length="596" mass="66552">MSVELTPHICSRLNDVNINEEVYESRPTVQFLSFKKVGSANLDRYRVIVSDGEHFLQAMLATQLNSFIDGGHITKNSIAIIDKFTCNLVQDKRLLIILSLEVVKKESPKIGNPTAFQNSSAVATAPTTPQVPSPAPAASASTTPAAAVGQQQRQQNRGGRTAAVYPIESLSPYQNHWTIKARVLQKSDVRHWSNQRGEGKLFSVTLMDESGEIKGTAFNNAVDELYDRIQEGKVYFISKARVNLAKKKFSNIQNEYELSLDRNTEIEECLDANVPTVKFNFVEIGKLGELAKDSICDVIGIVRQASALQDFTSKFSKQSKKRELTLVDRSGFSVQITLWGKTAETFEASDQPVVAFKGVKVGDFGGRSLSCYSTSTVLVNPDIPEAHILRGWYDAGGSDQSYHAHSNAGSRTSYSTFNRAEVMPLHEVKERELGAGDQAETFFARGTIMHIKADNIAYPACRSENCNKKVFEGGDGWRCEKCDRSWDKPQYRYVIQMAVADHSGQAWLSGFNDVGEAIFGRPADELINIRDNDDSEYNKAIQGGVGQTFNFSCRARQDTYNDMARMRYQIQRIMPLNYREEGSYLADLLLRSDWAR</sequence>
<dbReference type="NCBIfam" id="TIGR00617">
    <property type="entry name" value="rpa1"/>
    <property type="match status" value="1"/>
</dbReference>
<dbReference type="GO" id="GO:0006310">
    <property type="term" value="P:DNA recombination"/>
    <property type="evidence" value="ECO:0007669"/>
    <property type="project" value="InterPro"/>
</dbReference>
<evidence type="ECO:0000256" key="7">
    <source>
        <dbReference type="ARBA" id="ARBA00023125"/>
    </source>
</evidence>
<dbReference type="GO" id="GO:0007004">
    <property type="term" value="P:telomere maintenance via telomerase"/>
    <property type="evidence" value="ECO:0007669"/>
    <property type="project" value="UniProtKB-ARBA"/>
</dbReference>
<comment type="similarity">
    <text evidence="2 9">Belongs to the replication factor A protein 1 family.</text>
</comment>
<dbReference type="InterPro" id="IPR047192">
    <property type="entry name" value="Euk_RPA1_DBD_C"/>
</dbReference>
<evidence type="ECO:0000259" key="14">
    <source>
        <dbReference type="Pfam" id="PF16900"/>
    </source>
</evidence>